<dbReference type="STRING" id="290052.ASU35_07725"/>
<name>A0A0V8QGZ3_9FIRM</name>
<dbReference type="Proteomes" id="UP000054874">
    <property type="component" value="Unassembled WGS sequence"/>
</dbReference>
<evidence type="ECO:0000313" key="2">
    <source>
        <dbReference type="Proteomes" id="UP000054874"/>
    </source>
</evidence>
<dbReference type="AlphaFoldDB" id="A0A0V8QGZ3"/>
<evidence type="ECO:0000313" key="1">
    <source>
        <dbReference type="EMBL" id="KSV59883.1"/>
    </source>
</evidence>
<comment type="caution">
    <text evidence="1">The sequence shown here is derived from an EMBL/GenBank/DDBJ whole genome shotgun (WGS) entry which is preliminary data.</text>
</comment>
<reference evidence="1 2" key="1">
    <citation type="submission" date="2015-11" db="EMBL/GenBank/DDBJ databases">
        <title>Butyribacter intestini gen. nov., sp. nov., a butyric acid-producing bacterium of the family Lachnospiraceae isolated from the human faeces.</title>
        <authorList>
            <person name="Zou Y."/>
            <person name="Xue W."/>
            <person name="Luo G."/>
            <person name="Lv M."/>
        </authorList>
    </citation>
    <scope>NUCLEOTIDE SEQUENCE [LARGE SCALE GENOMIC DNA]</scope>
    <source>
        <strain evidence="1 2">ACET-33324</strain>
    </source>
</reference>
<proteinExistence type="predicted"/>
<organism evidence="1 2">
    <name type="scientific">Acetivibrio ethanolgignens</name>
    <dbReference type="NCBI Taxonomy" id="290052"/>
    <lineage>
        <taxon>Bacteria</taxon>
        <taxon>Bacillati</taxon>
        <taxon>Bacillota</taxon>
        <taxon>Clostridia</taxon>
        <taxon>Eubacteriales</taxon>
        <taxon>Oscillospiraceae</taxon>
        <taxon>Acetivibrio</taxon>
    </lineage>
</organism>
<dbReference type="EMBL" id="LNAM01000079">
    <property type="protein sequence ID" value="KSV59883.1"/>
    <property type="molecule type" value="Genomic_DNA"/>
</dbReference>
<accession>A0A0V8QGZ3</accession>
<sequence length="78" mass="9501">MNKRAAKDEIKKMLKEREKVKVKLERKWRKLLWLFFEQRDISGIACLDQDDCQAQKNLLSIYQCRLLEDRQINKCIVF</sequence>
<keyword evidence="2" id="KW-1185">Reference proteome</keyword>
<gene>
    <name evidence="1" type="ORF">ASU35_07725</name>
</gene>
<protein>
    <submittedName>
        <fullName evidence="1">Uncharacterized protein</fullName>
    </submittedName>
</protein>